<evidence type="ECO:0000256" key="3">
    <source>
        <dbReference type="ARBA" id="ARBA00022481"/>
    </source>
</evidence>
<dbReference type="InterPro" id="IPR004089">
    <property type="entry name" value="MCPsignal_dom"/>
</dbReference>
<dbReference type="GO" id="GO:0004888">
    <property type="term" value="F:transmembrane signaling receptor activity"/>
    <property type="evidence" value="ECO:0007669"/>
    <property type="project" value="InterPro"/>
</dbReference>
<protein>
    <submittedName>
        <fullName evidence="13 14">Methyl-accepting chemotaxis protein</fullName>
    </submittedName>
</protein>
<keyword evidence="4 10" id="KW-0812">Transmembrane</keyword>
<evidence type="ECO:0000313" key="20">
    <source>
        <dbReference type="Proteomes" id="UP000284767"/>
    </source>
</evidence>
<keyword evidence="6 10" id="KW-0472">Membrane</keyword>
<dbReference type="PROSITE" id="PS50885">
    <property type="entry name" value="HAMP"/>
    <property type="match status" value="1"/>
</dbReference>
<dbReference type="FunFam" id="1.10.287.950:FF:000001">
    <property type="entry name" value="Methyl-accepting chemotaxis sensory transducer"/>
    <property type="match status" value="1"/>
</dbReference>
<dbReference type="CDD" id="cd11386">
    <property type="entry name" value="MCP_signal"/>
    <property type="match status" value="1"/>
</dbReference>
<evidence type="ECO:0000256" key="2">
    <source>
        <dbReference type="ARBA" id="ARBA00022475"/>
    </source>
</evidence>
<dbReference type="PROSITE" id="PS50111">
    <property type="entry name" value="CHEMOTAXIS_TRANSDUC_2"/>
    <property type="match status" value="1"/>
</dbReference>
<accession>A0A0C7D6I1</accession>
<reference evidence="15 19" key="5">
    <citation type="submission" date="2018-08" db="EMBL/GenBank/DDBJ databases">
        <title>Recombination of ecologically and evolutionarily significant loci maintains genetic cohesion in the Pseudomonas syringae species complex.</title>
        <authorList>
            <person name="Dillon M."/>
            <person name="Thakur S."/>
            <person name="Almeida R.N.D."/>
            <person name="Weir B.S."/>
            <person name="Guttman D.S."/>
        </authorList>
    </citation>
    <scope>NUCLEOTIDE SEQUENCE [LARGE SCALE GENOMIC DNA]</scope>
    <source>
        <strain evidence="15 19">ICMP 7846</strain>
    </source>
</reference>
<evidence type="ECO:0000256" key="5">
    <source>
        <dbReference type="ARBA" id="ARBA00022989"/>
    </source>
</evidence>
<dbReference type="EMBL" id="NSNE01000003">
    <property type="protein sequence ID" value="RPM20124.1"/>
    <property type="molecule type" value="Genomic_DNA"/>
</dbReference>
<reference evidence="13" key="2">
    <citation type="submission" date="2015-06" db="EMBL/GenBank/DDBJ databases">
        <authorList>
            <person name="Radhakrishnan R."/>
            <person name="Underwood A."/>
            <person name="Al-Shahib A."/>
        </authorList>
    </citation>
    <scope>NUCLEOTIDE SEQUENCE</scope>
    <source>
        <strain evidence="13">P19_London_7_VIM_2_05_10</strain>
    </source>
</reference>
<dbReference type="Proteomes" id="UP000270834">
    <property type="component" value="Unassembled WGS sequence"/>
</dbReference>
<reference evidence="16 20" key="3">
    <citation type="submission" date="2017-08" db="EMBL/GenBank/DDBJ databases">
        <authorList>
            <person name="Feschi L."/>
            <person name="Jeukens J."/>
            <person name="Emond-Rheault J.-G."/>
            <person name="Kukavica-Ibrulj I."/>
            <person name="Boyle B."/>
            <person name="Levesque R.C."/>
        </authorList>
    </citation>
    <scope>NUCLEOTIDE SEQUENCE [LARGE SCALE GENOMIC DNA]</scope>
    <source>
        <strain evidence="16 20">PA-W36</strain>
    </source>
</reference>
<dbReference type="Gene3D" id="6.10.340.10">
    <property type="match status" value="1"/>
</dbReference>
<evidence type="ECO:0000313" key="14">
    <source>
        <dbReference type="EMBL" id="RCI74677.1"/>
    </source>
</evidence>
<dbReference type="InterPro" id="IPR004090">
    <property type="entry name" value="Chemotax_Me-accpt_rcpt"/>
</dbReference>
<accession>A0A1S1BTQ8</accession>
<feature type="transmembrane region" description="Helical" evidence="10">
    <location>
        <begin position="12"/>
        <end position="31"/>
    </location>
</feature>
<evidence type="ECO:0000313" key="16">
    <source>
        <dbReference type="EMBL" id="RPM20124.1"/>
    </source>
</evidence>
<keyword evidence="5 10" id="KW-1133">Transmembrane helix</keyword>
<dbReference type="SMART" id="SM00304">
    <property type="entry name" value="HAMP"/>
    <property type="match status" value="1"/>
</dbReference>
<keyword evidence="2" id="KW-1003">Cell membrane</keyword>
<dbReference type="AlphaFoldDB" id="A0A0C7D6I1"/>
<proteinExistence type="inferred from homology"/>
<evidence type="ECO:0000256" key="4">
    <source>
        <dbReference type="ARBA" id="ARBA00022692"/>
    </source>
</evidence>
<dbReference type="SUPFAM" id="SSF58104">
    <property type="entry name" value="Methyl-accepting chemotaxis protein (MCP) signaling domain"/>
    <property type="match status" value="1"/>
</dbReference>
<evidence type="ECO:0000313" key="13">
    <source>
        <dbReference type="EMBL" id="CRO95683.1"/>
    </source>
</evidence>
<dbReference type="Pfam" id="PF12729">
    <property type="entry name" value="4HB_MCP_1"/>
    <property type="match status" value="1"/>
</dbReference>
<dbReference type="EMBL" id="CVVU01000201">
    <property type="protein sequence ID" value="CRO95683.1"/>
    <property type="molecule type" value="Genomic_DNA"/>
</dbReference>
<dbReference type="PANTHER" id="PTHR32089">
    <property type="entry name" value="METHYL-ACCEPTING CHEMOTAXIS PROTEIN MCPB"/>
    <property type="match status" value="1"/>
</dbReference>
<evidence type="ECO:0000313" key="19">
    <source>
        <dbReference type="Proteomes" id="UP000270834"/>
    </source>
</evidence>
<keyword evidence="7 9" id="KW-0807">Transducer</keyword>
<gene>
    <name evidence="13" type="primary">pctC_3</name>
    <name evidence="15" type="ORF">ALP65_01231</name>
    <name evidence="14" type="ORF">DT376_11700</name>
    <name evidence="16" type="ORF">IPC1295_07510</name>
    <name evidence="13" type="ORF">PAERUG_P19_London_7_VIM_2_05_10_02972</name>
</gene>
<dbReference type="Pfam" id="PF00015">
    <property type="entry name" value="MCPsignal"/>
    <property type="match status" value="1"/>
</dbReference>
<evidence type="ECO:0000256" key="8">
    <source>
        <dbReference type="ARBA" id="ARBA00029447"/>
    </source>
</evidence>
<dbReference type="Proteomes" id="UP000284767">
    <property type="component" value="Unassembled WGS sequence"/>
</dbReference>
<evidence type="ECO:0000256" key="1">
    <source>
        <dbReference type="ARBA" id="ARBA00004651"/>
    </source>
</evidence>
<evidence type="ECO:0000256" key="7">
    <source>
        <dbReference type="ARBA" id="ARBA00023224"/>
    </source>
</evidence>
<dbReference type="RefSeq" id="WP_003099990.1">
    <property type="nucleotide sequence ID" value="NZ_AP031604.1"/>
</dbReference>
<dbReference type="Pfam" id="PF00672">
    <property type="entry name" value="HAMP"/>
    <property type="match status" value="1"/>
</dbReference>
<evidence type="ECO:0000256" key="6">
    <source>
        <dbReference type="ARBA" id="ARBA00023136"/>
    </source>
</evidence>
<reference evidence="17" key="1">
    <citation type="submission" date="2015-06" db="EMBL/GenBank/DDBJ databases">
        <authorList>
            <person name="Radhakrishnan Rajesh"/>
            <person name="Underwood Anthony"/>
            <person name="Al-Shahib Ali"/>
        </authorList>
    </citation>
    <scope>NUCLEOTIDE SEQUENCE [LARGE SCALE GENOMIC DNA]</scope>
    <source>
        <strain evidence="17">P19_London_7_VIM_2_05_10</strain>
    </source>
</reference>
<dbReference type="GO" id="GO:0005886">
    <property type="term" value="C:plasma membrane"/>
    <property type="evidence" value="ECO:0007669"/>
    <property type="project" value="UniProtKB-SubCell"/>
</dbReference>
<dbReference type="EMBL" id="RBSQ01000907">
    <property type="protein sequence ID" value="RMS50653.1"/>
    <property type="molecule type" value="Genomic_DNA"/>
</dbReference>
<evidence type="ECO:0000259" key="12">
    <source>
        <dbReference type="PROSITE" id="PS50885"/>
    </source>
</evidence>
<dbReference type="InterPro" id="IPR024478">
    <property type="entry name" value="HlyB_4HB_MCP"/>
</dbReference>
<evidence type="ECO:0000313" key="18">
    <source>
        <dbReference type="Proteomes" id="UP000253594"/>
    </source>
</evidence>
<dbReference type="EMBL" id="QORE01000318">
    <property type="protein sequence ID" value="RCI74677.1"/>
    <property type="molecule type" value="Genomic_DNA"/>
</dbReference>
<evidence type="ECO:0000313" key="15">
    <source>
        <dbReference type="EMBL" id="RMS50653.1"/>
    </source>
</evidence>
<feature type="domain" description="Methyl-accepting transducer" evidence="11">
    <location>
        <begin position="269"/>
        <end position="505"/>
    </location>
</feature>
<dbReference type="PRINTS" id="PR00260">
    <property type="entry name" value="CHEMTRNSDUCR"/>
</dbReference>
<evidence type="ECO:0000256" key="9">
    <source>
        <dbReference type="PROSITE-ProRule" id="PRU00284"/>
    </source>
</evidence>
<dbReference type="InterPro" id="IPR003660">
    <property type="entry name" value="HAMP_dom"/>
</dbReference>
<dbReference type="CDD" id="cd06225">
    <property type="entry name" value="HAMP"/>
    <property type="match status" value="1"/>
</dbReference>
<dbReference type="SMART" id="SM00283">
    <property type="entry name" value="MA"/>
    <property type="match status" value="1"/>
</dbReference>
<feature type="transmembrane region" description="Helical" evidence="10">
    <location>
        <begin position="190"/>
        <end position="209"/>
    </location>
</feature>
<dbReference type="Proteomes" id="UP000045039">
    <property type="component" value="Unassembled WGS sequence"/>
</dbReference>
<keyword evidence="3" id="KW-0488">Methylation</keyword>
<organism evidence="15 19">
    <name type="scientific">Pseudomonas aeruginosa</name>
    <dbReference type="NCBI Taxonomy" id="287"/>
    <lineage>
        <taxon>Bacteria</taxon>
        <taxon>Pseudomonadati</taxon>
        <taxon>Pseudomonadota</taxon>
        <taxon>Gammaproteobacteria</taxon>
        <taxon>Pseudomonadales</taxon>
        <taxon>Pseudomonadaceae</taxon>
        <taxon>Pseudomonas</taxon>
    </lineage>
</organism>
<evidence type="ECO:0000259" key="11">
    <source>
        <dbReference type="PROSITE" id="PS50111"/>
    </source>
</evidence>
<feature type="domain" description="HAMP" evidence="12">
    <location>
        <begin position="211"/>
        <end position="264"/>
    </location>
</feature>
<comment type="caution">
    <text evidence="15">The sequence shown here is derived from an EMBL/GenBank/DDBJ whole genome shotgun (WGS) entry which is preliminary data.</text>
</comment>
<comment type="similarity">
    <text evidence="8">Belongs to the methyl-accepting chemotaxis (MCP) protein family.</text>
</comment>
<reference evidence="14 18" key="4">
    <citation type="submission" date="2018-07" db="EMBL/GenBank/DDBJ databases">
        <title>Mechanisms of high-level aminoglycoside resistance among Gram-negative pathogens in Brazil.</title>
        <authorList>
            <person name="Ballaben A.S."/>
            <person name="Darini A.L.C."/>
            <person name="Doi Y."/>
        </authorList>
    </citation>
    <scope>NUCLEOTIDE SEQUENCE [LARGE SCALE GENOMIC DNA]</scope>
    <source>
        <strain evidence="14 18">B2-305</strain>
    </source>
</reference>
<sequence length="541" mass="57866">MLTGVTVRIRLLVLALLPLTMLVTVIAMALANASRLDASFQDLFNNRMKPISQLKIVADAVAVSVVDALHKYRAGVFDEERLQQELSGALSRIEKSWADYSADHRTAAEKEIIESLVPTLERVKRMTLAYGEQARAGSLRNVEAGTFNREMYGAFDPLGTALSTLIDLQLSEGAKLNEQMEKRYDSMRTTFLLIGAAALVLIVAAAWFISLSIMRPLSDLRGVIRRVQDSSNLTLRADARGRDEVSDTARAFNMMLESQQALLRHLAETARKLTITSDEMSAISNQVSHVATSQGDQTDMVATAVHQMSMAVQDVARNAQAAAASAESANSEAHTGTGLVHANLDAIQGLSVMVGEAGAVIDTLRNKTEEISTVLEVIQNIAQQTNLLALNAAIEAARAGEAGRGFAVVADEVRSLATNTHKATETIREMIEALQAGASSAVSVMQQSREQAQVSVQRAHEAGKALGLIAQAVEGIAQSNAQISTATEEQTATASEVSQNIDSLNASIGEVAEGAVKTSTSSVELAKLANGLEQQIQRFTV</sequence>
<name>A0A0C7D6I1_PSEAI</name>
<dbReference type="Proteomes" id="UP000253594">
    <property type="component" value="Unassembled WGS sequence"/>
</dbReference>
<dbReference type="Gene3D" id="1.10.287.950">
    <property type="entry name" value="Methyl-accepting chemotaxis protein"/>
    <property type="match status" value="1"/>
</dbReference>
<evidence type="ECO:0000256" key="10">
    <source>
        <dbReference type="SAM" id="Phobius"/>
    </source>
</evidence>
<dbReference type="GO" id="GO:0006935">
    <property type="term" value="P:chemotaxis"/>
    <property type="evidence" value="ECO:0007669"/>
    <property type="project" value="InterPro"/>
</dbReference>
<dbReference type="GO" id="GO:0007165">
    <property type="term" value="P:signal transduction"/>
    <property type="evidence" value="ECO:0007669"/>
    <property type="project" value="UniProtKB-KW"/>
</dbReference>
<comment type="subcellular location">
    <subcellularLocation>
        <location evidence="1">Cell membrane</location>
        <topology evidence="1">Multi-pass membrane protein</topology>
    </subcellularLocation>
</comment>
<evidence type="ECO:0000313" key="17">
    <source>
        <dbReference type="Proteomes" id="UP000045039"/>
    </source>
</evidence>
<dbReference type="PANTHER" id="PTHR32089:SF119">
    <property type="entry name" value="METHYL-ACCEPTING CHEMOTAXIS PROTEIN CTPL"/>
    <property type="match status" value="1"/>
</dbReference>
<reference evidence="16 20" key="6">
    <citation type="submission" date="2019-01" db="EMBL/GenBank/DDBJ databases">
        <title>The Pseudomonas aeruginosa pan-genome provides new insights on its population structure, horizontal gene transfer and pathogenicity.</title>
        <authorList>
            <person name="Freschi L."/>
            <person name="Vincent A.T."/>
            <person name="Jeukens J."/>
            <person name="Emond-Rheault J.-G."/>
            <person name="Kukavica-Ibrulj I."/>
            <person name="Dupont M.-J."/>
            <person name="Charette S.J."/>
            <person name="Boyle B."/>
            <person name="Levesque R.C."/>
        </authorList>
    </citation>
    <scope>NUCLEOTIDE SEQUENCE [LARGE SCALE GENOMIC DNA]</scope>
    <source>
        <strain evidence="16 20">PA-W36</strain>
    </source>
</reference>